<feature type="active site" evidence="1">
    <location>
        <position position="269"/>
    </location>
</feature>
<dbReference type="AlphaFoldDB" id="A0A8J3W6T1"/>
<comment type="caution">
    <text evidence="4">The sequence shown here is derived from an EMBL/GenBank/DDBJ whole genome shotgun (WGS) entry which is preliminary data.</text>
</comment>
<name>A0A8J3W6T1_9ACTN</name>
<dbReference type="InterPro" id="IPR040198">
    <property type="entry name" value="Fido_containing"/>
</dbReference>
<feature type="binding site" evidence="2">
    <location>
        <begin position="215"/>
        <end position="224"/>
    </location>
    <ligand>
        <name>ATP</name>
        <dbReference type="ChEBI" id="CHEBI:30616"/>
    </ligand>
</feature>
<dbReference type="GO" id="GO:0005524">
    <property type="term" value="F:ATP binding"/>
    <property type="evidence" value="ECO:0007669"/>
    <property type="project" value="UniProtKB-KW"/>
</dbReference>
<accession>A0A8J3W6T1</accession>
<dbReference type="Gene3D" id="1.10.10.10">
    <property type="entry name" value="Winged helix-like DNA-binding domain superfamily/Winged helix DNA-binding domain"/>
    <property type="match status" value="1"/>
</dbReference>
<keyword evidence="5" id="KW-1185">Reference proteome</keyword>
<evidence type="ECO:0000313" key="5">
    <source>
        <dbReference type="Proteomes" id="UP000616724"/>
    </source>
</evidence>
<organism evidence="4 5">
    <name type="scientific">Planobispora longispora</name>
    <dbReference type="NCBI Taxonomy" id="28887"/>
    <lineage>
        <taxon>Bacteria</taxon>
        <taxon>Bacillati</taxon>
        <taxon>Actinomycetota</taxon>
        <taxon>Actinomycetes</taxon>
        <taxon>Streptosporangiales</taxon>
        <taxon>Streptosporangiaceae</taxon>
        <taxon>Planobispora</taxon>
    </lineage>
</organism>
<dbReference type="SUPFAM" id="SSF140931">
    <property type="entry name" value="Fic-like"/>
    <property type="match status" value="1"/>
</dbReference>
<evidence type="ECO:0000256" key="2">
    <source>
        <dbReference type="PIRSR" id="PIRSR640198-2"/>
    </source>
</evidence>
<dbReference type="InterPro" id="IPR036597">
    <property type="entry name" value="Fido-like_dom_sf"/>
</dbReference>
<dbReference type="PANTHER" id="PTHR13504:SF38">
    <property type="entry name" value="FIDO DOMAIN-CONTAINING PROTEIN"/>
    <property type="match status" value="1"/>
</dbReference>
<dbReference type="Pfam" id="PF02661">
    <property type="entry name" value="Fic"/>
    <property type="match status" value="1"/>
</dbReference>
<evidence type="ECO:0000259" key="3">
    <source>
        <dbReference type="PROSITE" id="PS51459"/>
    </source>
</evidence>
<dbReference type="PANTHER" id="PTHR13504">
    <property type="entry name" value="FIDO DOMAIN-CONTAINING PROTEIN DDB_G0283145"/>
    <property type="match status" value="1"/>
</dbReference>
<dbReference type="InterPro" id="IPR036388">
    <property type="entry name" value="WH-like_DNA-bd_sf"/>
</dbReference>
<dbReference type="InterPro" id="IPR036390">
    <property type="entry name" value="WH_DNA-bd_sf"/>
</dbReference>
<keyword evidence="2" id="KW-0067">ATP-binding</keyword>
<proteinExistence type="predicted"/>
<dbReference type="PROSITE" id="PS51459">
    <property type="entry name" value="FIDO"/>
    <property type="match status" value="1"/>
</dbReference>
<sequence length="439" mass="49592">MKKPRQPPAWTDRLRPESLPLILGMQSTLSPADRYLPWDELRWRIPPEGLGHEDWWAAVKLARAGMRRDLPLTDVTGRSFGYALPDEVLRGVETVNRHLSGQIGASALVTNENTRDRYIVSSLIEEAITSSQLEGAATTRQVAKEMLRTGRKPRTHDERMIVNNFHAMRRIGELRHTPLSPGLVCEIHRTVTADTLANPASAGRFQLPGEQRVLVSDNYGDVLHTPPPAEELPERLARLCDFANAVSETTYVPPVIRAIIVHFMLAYDHPFEDGNGRTARALFYWSMLNQGYWLTEFLSISRLLKPAPARHGRSFLHSEYDEGDLTYFIIFQLEILQRAIEDLHTYLDRKAAETQEMYQALSGKASELNHRQVAVLQHAIKHPGALYTVTSHATSHNVTPQTARTDLRGLEDRGLLIRSPHGRGHAWSPAPDLCRRLSD</sequence>
<feature type="binding site" evidence="2">
    <location>
        <begin position="273"/>
        <end position="280"/>
    </location>
    <ligand>
        <name>ATP</name>
        <dbReference type="ChEBI" id="CHEBI:30616"/>
    </ligand>
</feature>
<dbReference type="Proteomes" id="UP000616724">
    <property type="component" value="Unassembled WGS sequence"/>
</dbReference>
<dbReference type="EMBL" id="BOOH01000044">
    <property type="protein sequence ID" value="GIH78859.1"/>
    <property type="molecule type" value="Genomic_DNA"/>
</dbReference>
<dbReference type="SUPFAM" id="SSF46785">
    <property type="entry name" value="Winged helix' DNA-binding domain"/>
    <property type="match status" value="1"/>
</dbReference>
<feature type="domain" description="Fido" evidence="3">
    <location>
        <begin position="179"/>
        <end position="334"/>
    </location>
</feature>
<protein>
    <submittedName>
        <fullName evidence="4">Fic family protein</fullName>
    </submittedName>
</protein>
<evidence type="ECO:0000313" key="4">
    <source>
        <dbReference type="EMBL" id="GIH78859.1"/>
    </source>
</evidence>
<keyword evidence="2" id="KW-0547">Nucleotide-binding</keyword>
<dbReference type="Gene3D" id="1.10.3290.10">
    <property type="entry name" value="Fido-like domain"/>
    <property type="match status" value="1"/>
</dbReference>
<gene>
    <name evidence="4" type="ORF">Plo01_52880</name>
</gene>
<dbReference type="InterPro" id="IPR003812">
    <property type="entry name" value="Fido"/>
</dbReference>
<reference evidence="4 5" key="1">
    <citation type="submission" date="2021-01" db="EMBL/GenBank/DDBJ databases">
        <title>Whole genome shotgun sequence of Planobispora longispora NBRC 13918.</title>
        <authorList>
            <person name="Komaki H."/>
            <person name="Tamura T."/>
        </authorList>
    </citation>
    <scope>NUCLEOTIDE SEQUENCE [LARGE SCALE GENOMIC DNA]</scope>
    <source>
        <strain evidence="4 5">NBRC 13918</strain>
    </source>
</reference>
<evidence type="ECO:0000256" key="1">
    <source>
        <dbReference type="PIRSR" id="PIRSR640198-1"/>
    </source>
</evidence>